<dbReference type="InterPro" id="IPR011990">
    <property type="entry name" value="TPR-like_helical_dom_sf"/>
</dbReference>
<gene>
    <name evidence="3" type="ORF">EZV62_017174</name>
</gene>
<dbReference type="AlphaFoldDB" id="A0A5C7HFY6"/>
<proteinExistence type="inferred from homology"/>
<evidence type="ECO:0008006" key="5">
    <source>
        <dbReference type="Google" id="ProtNLM"/>
    </source>
</evidence>
<dbReference type="InterPro" id="IPR002885">
    <property type="entry name" value="PPR_rpt"/>
</dbReference>
<dbReference type="OrthoDB" id="1718004at2759"/>
<dbReference type="Gene3D" id="1.25.40.10">
    <property type="entry name" value="Tetratricopeptide repeat domain"/>
    <property type="match status" value="1"/>
</dbReference>
<dbReference type="PANTHER" id="PTHR47932">
    <property type="entry name" value="ATPASE EXPRESSION PROTEIN 3"/>
    <property type="match status" value="1"/>
</dbReference>
<reference evidence="4" key="1">
    <citation type="journal article" date="2019" name="Gigascience">
        <title>De novo genome assembly of the endangered Acer yangbiense, a plant species with extremely small populations endemic to Yunnan Province, China.</title>
        <authorList>
            <person name="Yang J."/>
            <person name="Wariss H.M."/>
            <person name="Tao L."/>
            <person name="Zhang R."/>
            <person name="Yun Q."/>
            <person name="Hollingsworth P."/>
            <person name="Dao Z."/>
            <person name="Luo G."/>
            <person name="Guo H."/>
            <person name="Ma Y."/>
            <person name="Sun W."/>
        </authorList>
    </citation>
    <scope>NUCLEOTIDE SEQUENCE [LARGE SCALE GENOMIC DNA]</scope>
    <source>
        <strain evidence="4">cv. Malutang</strain>
    </source>
</reference>
<dbReference type="NCBIfam" id="TIGR00756">
    <property type="entry name" value="PPR"/>
    <property type="match status" value="1"/>
</dbReference>
<dbReference type="EMBL" id="VAHF01000008">
    <property type="protein sequence ID" value="TXG55861.1"/>
    <property type="molecule type" value="Genomic_DNA"/>
</dbReference>
<comment type="caution">
    <text evidence="3">The sequence shown here is derived from an EMBL/GenBank/DDBJ whole genome shotgun (WGS) entry which is preliminary data.</text>
</comment>
<protein>
    <recommendedName>
        <fullName evidence="5">Pentacotripeptide-repeat region of PRORP domain-containing protein</fullName>
    </recommendedName>
</protein>
<evidence type="ECO:0000313" key="3">
    <source>
        <dbReference type="EMBL" id="TXG55861.1"/>
    </source>
</evidence>
<dbReference type="Proteomes" id="UP000323000">
    <property type="component" value="Chromosome 8"/>
</dbReference>
<sequence length="158" mass="17481">MGALHKIGDVQNELSLYGEMKDLNLDLDSSTFSIAIQCFVENEDIQEACACHNKIIEMSHVPSVAAYCSLAKGLCKIGEIDAAMISGDAEKYGTLEEARKVFTNLRECKLLREASTIVYDEILIEHMKKKTADFVLSGLKFFGLESKLKAKGCTLLPR</sequence>
<dbReference type="PANTHER" id="PTHR47932:SF10">
    <property type="entry name" value="OS07G0179000 PROTEIN"/>
    <property type="match status" value="1"/>
</dbReference>
<dbReference type="Pfam" id="PF01535">
    <property type="entry name" value="PPR"/>
    <property type="match status" value="1"/>
</dbReference>
<keyword evidence="4" id="KW-1185">Reference proteome</keyword>
<evidence type="ECO:0000256" key="2">
    <source>
        <dbReference type="ARBA" id="ARBA00022737"/>
    </source>
</evidence>
<keyword evidence="2" id="KW-0677">Repeat</keyword>
<dbReference type="GO" id="GO:0003729">
    <property type="term" value="F:mRNA binding"/>
    <property type="evidence" value="ECO:0007669"/>
    <property type="project" value="TreeGrafter"/>
</dbReference>
<name>A0A5C7HFY6_9ROSI</name>
<comment type="similarity">
    <text evidence="1">Belongs to the PPR family. P subfamily.</text>
</comment>
<evidence type="ECO:0000256" key="1">
    <source>
        <dbReference type="ARBA" id="ARBA00007626"/>
    </source>
</evidence>
<evidence type="ECO:0000313" key="4">
    <source>
        <dbReference type="Proteomes" id="UP000323000"/>
    </source>
</evidence>
<accession>A0A5C7HFY6</accession>
<organism evidence="3 4">
    <name type="scientific">Acer yangbiense</name>
    <dbReference type="NCBI Taxonomy" id="1000413"/>
    <lineage>
        <taxon>Eukaryota</taxon>
        <taxon>Viridiplantae</taxon>
        <taxon>Streptophyta</taxon>
        <taxon>Embryophyta</taxon>
        <taxon>Tracheophyta</taxon>
        <taxon>Spermatophyta</taxon>
        <taxon>Magnoliopsida</taxon>
        <taxon>eudicotyledons</taxon>
        <taxon>Gunneridae</taxon>
        <taxon>Pentapetalae</taxon>
        <taxon>rosids</taxon>
        <taxon>malvids</taxon>
        <taxon>Sapindales</taxon>
        <taxon>Sapindaceae</taxon>
        <taxon>Hippocastanoideae</taxon>
        <taxon>Acereae</taxon>
        <taxon>Acer</taxon>
    </lineage>
</organism>